<dbReference type="InterPro" id="IPR036438">
    <property type="entry name" value="Insulin-like_sf"/>
</dbReference>
<reference evidence="11" key="2">
    <citation type="submission" date="2025-08" db="UniProtKB">
        <authorList>
            <consortium name="Ensembl"/>
        </authorList>
    </citation>
    <scope>IDENTIFICATION</scope>
</reference>
<evidence type="ECO:0000256" key="8">
    <source>
        <dbReference type="SAM" id="MobiDB-lite"/>
    </source>
</evidence>
<keyword evidence="6" id="KW-1015">Disulfide bond</keyword>
<gene>
    <name evidence="11" type="primary">rln1</name>
</gene>
<comment type="similarity">
    <text evidence="2 7">Belongs to the insulin family.</text>
</comment>
<dbReference type="PANTHER" id="PTHR20968">
    <property type="entry name" value="ILGF DOMAIN-CONTAINING PROTEIN"/>
    <property type="match status" value="1"/>
</dbReference>
<dbReference type="InterPro" id="IPR051777">
    <property type="entry name" value="Insulin-like_neuro_ligands"/>
</dbReference>
<feature type="compositionally biased region" description="Polar residues" evidence="8">
    <location>
        <begin position="129"/>
        <end position="138"/>
    </location>
</feature>
<evidence type="ECO:0000256" key="7">
    <source>
        <dbReference type="RuleBase" id="RU000406"/>
    </source>
</evidence>
<feature type="region of interest" description="Disordered" evidence="8">
    <location>
        <begin position="127"/>
        <end position="147"/>
    </location>
</feature>
<keyword evidence="12" id="KW-1185">Reference proteome</keyword>
<keyword evidence="9" id="KW-0732">Signal</keyword>
<evidence type="ECO:0000256" key="5">
    <source>
        <dbReference type="ARBA" id="ARBA00022702"/>
    </source>
</evidence>
<dbReference type="SMART" id="SM00078">
    <property type="entry name" value="IlGF"/>
    <property type="match status" value="1"/>
</dbReference>
<dbReference type="InterPro" id="IPR022353">
    <property type="entry name" value="Insulin_CS"/>
</dbReference>
<evidence type="ECO:0000256" key="6">
    <source>
        <dbReference type="ARBA" id="ARBA00023157"/>
    </source>
</evidence>
<dbReference type="InParanoid" id="A0A672YE43"/>
<dbReference type="Ensembl" id="ENSSORT00005001464.1">
    <property type="protein sequence ID" value="ENSSORP00005001421.1"/>
    <property type="gene ID" value="ENSSORG00005000867.1"/>
</dbReference>
<accession>A0A672YE43</accession>
<dbReference type="GO" id="GO:0001664">
    <property type="term" value="F:G protein-coupled receptor binding"/>
    <property type="evidence" value="ECO:0007669"/>
    <property type="project" value="TreeGrafter"/>
</dbReference>
<reference evidence="11" key="3">
    <citation type="submission" date="2025-09" db="UniProtKB">
        <authorList>
            <consortium name="Ensembl"/>
        </authorList>
    </citation>
    <scope>IDENTIFICATION</scope>
</reference>
<dbReference type="GO" id="GO:0005576">
    <property type="term" value="C:extracellular region"/>
    <property type="evidence" value="ECO:0007669"/>
    <property type="project" value="UniProtKB-SubCell"/>
</dbReference>
<feature type="signal peptide" evidence="9">
    <location>
        <begin position="1"/>
        <end position="23"/>
    </location>
</feature>
<dbReference type="OrthoDB" id="8784777at2759"/>
<organism evidence="11 12">
    <name type="scientific">Sphaeramia orbicularis</name>
    <name type="common">orbiculate cardinalfish</name>
    <dbReference type="NCBI Taxonomy" id="375764"/>
    <lineage>
        <taxon>Eukaryota</taxon>
        <taxon>Metazoa</taxon>
        <taxon>Chordata</taxon>
        <taxon>Craniata</taxon>
        <taxon>Vertebrata</taxon>
        <taxon>Euteleostomi</taxon>
        <taxon>Actinopterygii</taxon>
        <taxon>Neopterygii</taxon>
        <taxon>Teleostei</taxon>
        <taxon>Neoteleostei</taxon>
        <taxon>Acanthomorphata</taxon>
        <taxon>Gobiaria</taxon>
        <taxon>Kurtiformes</taxon>
        <taxon>Apogonoidei</taxon>
        <taxon>Apogonidae</taxon>
        <taxon>Apogoninae</taxon>
        <taxon>Sphaeramia</taxon>
    </lineage>
</organism>
<evidence type="ECO:0000256" key="3">
    <source>
        <dbReference type="ARBA" id="ARBA00011207"/>
    </source>
</evidence>
<feature type="domain" description="Insulin-like" evidence="10">
    <location>
        <begin position="37"/>
        <end position="173"/>
    </location>
</feature>
<evidence type="ECO:0000256" key="1">
    <source>
        <dbReference type="ARBA" id="ARBA00004613"/>
    </source>
</evidence>
<protein>
    <submittedName>
        <fullName evidence="11">Relaxin-3-like</fullName>
    </submittedName>
</protein>
<dbReference type="InterPro" id="IPR016179">
    <property type="entry name" value="Insulin-like"/>
</dbReference>
<dbReference type="Pfam" id="PF00049">
    <property type="entry name" value="Insulin"/>
    <property type="match status" value="1"/>
</dbReference>
<evidence type="ECO:0000313" key="11">
    <source>
        <dbReference type="Ensembl" id="ENSSORP00005001421.1"/>
    </source>
</evidence>
<dbReference type="PRINTS" id="PR00276">
    <property type="entry name" value="INSULINFAMLY"/>
</dbReference>
<dbReference type="Proteomes" id="UP000472271">
    <property type="component" value="Chromosome 12"/>
</dbReference>
<dbReference type="SUPFAM" id="SSF56994">
    <property type="entry name" value="Insulin-like"/>
    <property type="match status" value="1"/>
</dbReference>
<feature type="chain" id="PRO_5025495401" evidence="9">
    <location>
        <begin position="24"/>
        <end position="173"/>
    </location>
</feature>
<name>A0A672YE43_9TELE</name>
<evidence type="ECO:0000313" key="12">
    <source>
        <dbReference type="Proteomes" id="UP000472271"/>
    </source>
</evidence>
<evidence type="ECO:0000256" key="4">
    <source>
        <dbReference type="ARBA" id="ARBA00022525"/>
    </source>
</evidence>
<sequence length="173" mass="18959">MLWKLTLAVVVVCVGGICSSVRADIMSKLIMPRDYGVKLCGREFIRAVIFTCGGSRWRRSTDADLDLFQSSSFSDVPAEDTQQTFQHSAELSDSRYPLRIPSSSSLSDLLAIYGAYGDLQQVLSEPVSLDNTQQSPAQDNRPVPSKKKRNFSLGVAGMCCSQGCTKHDIGRLC</sequence>
<dbReference type="AlphaFoldDB" id="A0A672YE43"/>
<keyword evidence="4 7" id="KW-0964">Secreted</keyword>
<dbReference type="InterPro" id="IPR022352">
    <property type="entry name" value="Ins/IGF/rlx"/>
</dbReference>
<comment type="subunit">
    <text evidence="3">Heterodimer of a B chain and an A chain linked by two disulfide bonds.</text>
</comment>
<keyword evidence="5" id="KW-0372">Hormone</keyword>
<evidence type="ECO:0000256" key="9">
    <source>
        <dbReference type="SAM" id="SignalP"/>
    </source>
</evidence>
<proteinExistence type="inferred from homology"/>
<evidence type="ECO:0000256" key="2">
    <source>
        <dbReference type="ARBA" id="ARBA00009034"/>
    </source>
</evidence>
<evidence type="ECO:0000259" key="10">
    <source>
        <dbReference type="SMART" id="SM00078"/>
    </source>
</evidence>
<dbReference type="CDD" id="cd04365">
    <property type="entry name" value="IlGF_relaxin_like"/>
    <property type="match status" value="1"/>
</dbReference>
<dbReference type="GO" id="GO:0005179">
    <property type="term" value="F:hormone activity"/>
    <property type="evidence" value="ECO:0007669"/>
    <property type="project" value="UniProtKB-KW"/>
</dbReference>
<comment type="subcellular location">
    <subcellularLocation>
        <location evidence="1 7">Secreted</location>
    </subcellularLocation>
</comment>
<dbReference type="PANTHER" id="PTHR20968:SF4">
    <property type="entry name" value="RELAXIN 3"/>
    <property type="match status" value="1"/>
</dbReference>
<dbReference type="PROSITE" id="PS00262">
    <property type="entry name" value="INSULIN"/>
    <property type="match status" value="1"/>
</dbReference>
<reference evidence="11" key="1">
    <citation type="submission" date="2019-06" db="EMBL/GenBank/DDBJ databases">
        <authorList>
            <consortium name="Wellcome Sanger Institute Data Sharing"/>
        </authorList>
    </citation>
    <scope>NUCLEOTIDE SEQUENCE [LARGE SCALE GENOMIC DNA]</scope>
</reference>